<proteinExistence type="predicted"/>
<protein>
    <submittedName>
        <fullName evidence="2">Uncharacterized protein</fullName>
    </submittedName>
</protein>
<gene>
    <name evidence="2" type="ORF">QBC32DRAFT_104442</name>
</gene>
<evidence type="ECO:0000313" key="2">
    <source>
        <dbReference type="EMBL" id="KAK3947042.1"/>
    </source>
</evidence>
<sequence>MDSPRKNPNRFYTYIQRGTVILIEVNDILGEILMIKRVLLGQSEAYNTFKSEVLLEKLGKLPQKHPSPLIVRLEAIQERAERIRSMVTTSLDLRTTLEDALARSQQSTLIFIFTAISILFISITRPTGYITTSPPLLLASLTTIKL</sequence>
<accession>A0AAN6SAH6</accession>
<reference evidence="2" key="1">
    <citation type="journal article" date="2023" name="Mol. Phylogenet. Evol.">
        <title>Genome-scale phylogeny and comparative genomics of the fungal order Sordariales.</title>
        <authorList>
            <person name="Hensen N."/>
            <person name="Bonometti L."/>
            <person name="Westerberg I."/>
            <person name="Brannstrom I.O."/>
            <person name="Guillou S."/>
            <person name="Cros-Aarteil S."/>
            <person name="Calhoun S."/>
            <person name="Haridas S."/>
            <person name="Kuo A."/>
            <person name="Mondo S."/>
            <person name="Pangilinan J."/>
            <person name="Riley R."/>
            <person name="LaButti K."/>
            <person name="Andreopoulos B."/>
            <person name="Lipzen A."/>
            <person name="Chen C."/>
            <person name="Yan M."/>
            <person name="Daum C."/>
            <person name="Ng V."/>
            <person name="Clum A."/>
            <person name="Steindorff A."/>
            <person name="Ohm R.A."/>
            <person name="Martin F."/>
            <person name="Silar P."/>
            <person name="Natvig D.O."/>
            <person name="Lalanne C."/>
            <person name="Gautier V."/>
            <person name="Ament-Velasquez S.L."/>
            <person name="Kruys A."/>
            <person name="Hutchinson M.I."/>
            <person name="Powell A.J."/>
            <person name="Barry K."/>
            <person name="Miller A.N."/>
            <person name="Grigoriev I.V."/>
            <person name="Debuchy R."/>
            <person name="Gladieux P."/>
            <person name="Hiltunen Thoren M."/>
            <person name="Johannesson H."/>
        </authorList>
    </citation>
    <scope>NUCLEOTIDE SEQUENCE</scope>
    <source>
        <strain evidence="2">CBS 626.80</strain>
    </source>
</reference>
<feature type="transmembrane region" description="Helical" evidence="1">
    <location>
        <begin position="109"/>
        <end position="128"/>
    </location>
</feature>
<reference evidence="2" key="2">
    <citation type="submission" date="2023-06" db="EMBL/GenBank/DDBJ databases">
        <authorList>
            <consortium name="Lawrence Berkeley National Laboratory"/>
            <person name="Mondo S.J."/>
            <person name="Hensen N."/>
            <person name="Bonometti L."/>
            <person name="Westerberg I."/>
            <person name="Brannstrom I.O."/>
            <person name="Guillou S."/>
            <person name="Cros-Aarteil S."/>
            <person name="Calhoun S."/>
            <person name="Haridas S."/>
            <person name="Kuo A."/>
            <person name="Pangilinan J."/>
            <person name="Riley R."/>
            <person name="Labutti K."/>
            <person name="Andreopoulos B."/>
            <person name="Lipzen A."/>
            <person name="Chen C."/>
            <person name="Yanf M."/>
            <person name="Daum C."/>
            <person name="Ng V."/>
            <person name="Clum A."/>
            <person name="Steindorff A."/>
            <person name="Ohm R."/>
            <person name="Martin F."/>
            <person name="Silar P."/>
            <person name="Natvig D."/>
            <person name="Lalanne C."/>
            <person name="Gautier V."/>
            <person name="Ament-Velasquez S.L."/>
            <person name="Kruys A."/>
            <person name="Hutchinson M.I."/>
            <person name="Powell A.J."/>
            <person name="Barry K."/>
            <person name="Miller A.N."/>
            <person name="Grigoriev I.V."/>
            <person name="Debuchy R."/>
            <person name="Gladieux P."/>
            <person name="Thoren M.H."/>
            <person name="Johannesson H."/>
        </authorList>
    </citation>
    <scope>NUCLEOTIDE SEQUENCE</scope>
    <source>
        <strain evidence="2">CBS 626.80</strain>
    </source>
</reference>
<comment type="caution">
    <text evidence="2">The sequence shown here is derived from an EMBL/GenBank/DDBJ whole genome shotgun (WGS) entry which is preliminary data.</text>
</comment>
<dbReference type="Proteomes" id="UP001303222">
    <property type="component" value="Unassembled WGS sequence"/>
</dbReference>
<evidence type="ECO:0000256" key="1">
    <source>
        <dbReference type="SAM" id="Phobius"/>
    </source>
</evidence>
<keyword evidence="1" id="KW-1133">Transmembrane helix</keyword>
<keyword evidence="1" id="KW-0812">Transmembrane</keyword>
<name>A0AAN6SAH6_9PEZI</name>
<keyword evidence="3" id="KW-1185">Reference proteome</keyword>
<dbReference type="AlphaFoldDB" id="A0AAN6SAH6"/>
<keyword evidence="1" id="KW-0472">Membrane</keyword>
<evidence type="ECO:0000313" key="3">
    <source>
        <dbReference type="Proteomes" id="UP001303222"/>
    </source>
</evidence>
<dbReference type="EMBL" id="MU859435">
    <property type="protein sequence ID" value="KAK3947042.1"/>
    <property type="molecule type" value="Genomic_DNA"/>
</dbReference>
<organism evidence="2 3">
    <name type="scientific">Pseudoneurospora amorphoporcata</name>
    <dbReference type="NCBI Taxonomy" id="241081"/>
    <lineage>
        <taxon>Eukaryota</taxon>
        <taxon>Fungi</taxon>
        <taxon>Dikarya</taxon>
        <taxon>Ascomycota</taxon>
        <taxon>Pezizomycotina</taxon>
        <taxon>Sordariomycetes</taxon>
        <taxon>Sordariomycetidae</taxon>
        <taxon>Sordariales</taxon>
        <taxon>Sordariaceae</taxon>
        <taxon>Pseudoneurospora</taxon>
    </lineage>
</organism>